<evidence type="ECO:0000256" key="1">
    <source>
        <dbReference type="SAM" id="SignalP"/>
    </source>
</evidence>
<name>A0A2Z4UE28_9FIRM</name>
<dbReference type="KEGG" id="blau:DQQ01_15620"/>
<dbReference type="Pfam" id="PF01547">
    <property type="entry name" value="SBP_bac_1"/>
    <property type="match status" value="1"/>
</dbReference>
<reference evidence="3" key="1">
    <citation type="submission" date="2018-06" db="EMBL/GenBank/DDBJ databases">
        <title>Description of Blautia argi sp. nov., a new anaerobic isolated from dog feces.</title>
        <authorList>
            <person name="Chang Y.-H."/>
            <person name="Paek J."/>
            <person name="Shin Y."/>
        </authorList>
    </citation>
    <scope>NUCLEOTIDE SEQUENCE [LARGE SCALE GENOMIC DNA]</scope>
    <source>
        <strain evidence="3">KCTC 15426</strain>
    </source>
</reference>
<dbReference type="PANTHER" id="PTHR43649:SF14">
    <property type="entry name" value="BLR3389 PROTEIN"/>
    <property type="match status" value="1"/>
</dbReference>
<feature type="chain" id="PRO_5038598451" description="ABC transporter substrate-binding protein" evidence="1">
    <location>
        <begin position="24"/>
        <end position="438"/>
    </location>
</feature>
<evidence type="ECO:0000313" key="2">
    <source>
        <dbReference type="EMBL" id="AWY99312.1"/>
    </source>
</evidence>
<feature type="signal peptide" evidence="1">
    <location>
        <begin position="1"/>
        <end position="23"/>
    </location>
</feature>
<dbReference type="AlphaFoldDB" id="A0A2Z4UE28"/>
<dbReference type="SUPFAM" id="SSF53850">
    <property type="entry name" value="Periplasmic binding protein-like II"/>
    <property type="match status" value="1"/>
</dbReference>
<dbReference type="EMBL" id="CP030280">
    <property type="protein sequence ID" value="AWY99312.1"/>
    <property type="molecule type" value="Genomic_DNA"/>
</dbReference>
<proteinExistence type="predicted"/>
<keyword evidence="1" id="KW-0732">Signal</keyword>
<dbReference type="Proteomes" id="UP000250003">
    <property type="component" value="Chromosome"/>
</dbReference>
<dbReference type="InterPro" id="IPR006059">
    <property type="entry name" value="SBP"/>
</dbReference>
<dbReference type="InterPro" id="IPR050490">
    <property type="entry name" value="Bact_solute-bd_prot1"/>
</dbReference>
<dbReference type="PROSITE" id="PS51257">
    <property type="entry name" value="PROKAR_LIPOPROTEIN"/>
    <property type="match status" value="1"/>
</dbReference>
<keyword evidence="3" id="KW-1185">Reference proteome</keyword>
<dbReference type="Gene3D" id="3.40.190.10">
    <property type="entry name" value="Periplasmic binding protein-like II"/>
    <property type="match status" value="2"/>
</dbReference>
<accession>A0A2Z4UE28</accession>
<dbReference type="PANTHER" id="PTHR43649">
    <property type="entry name" value="ARABINOSE-BINDING PROTEIN-RELATED"/>
    <property type="match status" value="1"/>
</dbReference>
<evidence type="ECO:0000313" key="3">
    <source>
        <dbReference type="Proteomes" id="UP000250003"/>
    </source>
</evidence>
<gene>
    <name evidence="2" type="ORF">DQQ01_15620</name>
</gene>
<sequence>MKKRTKQILAALFSAAMVLSVTACGSETAEEKGTVSDSSKEEGGSEKIELSVSHIMVNESDSQVAAWNKALGEYKETHPDIVIKEDKADNDAYKTKLKTTLAAGSASDIFYSWGGGFSESFVEAGIVENLDSYVESGVIDMDKMMPNICNNFYYDDSLYGLPLDSFMGVLMCNQELFDKYNLEVPKTMEELYHVSEVFLENGITPLALGEKDKWPGLFPFGILSLRYGGVEENTALLNGEGNFDQEFVKRAAGELENLVEKGVFSDSAVALTNDEAKNEFLEGRAAMFYNGSWGVADLDVNSKLAGKLTVTNWPTVEDGAEHQNEYIGGASATLMVSSKSPHKEEAVEFAVFMSQKFSEYGYESGAHLPTWKYEGNAELSDMQVQLREMMEKADGFCLAWDTLLDSETADIHSNSLQGIYAKQTTAEEYIKAMTATRE</sequence>
<organism evidence="2 3">
    <name type="scientific">Blautia argi</name>
    <dbReference type="NCBI Taxonomy" id="1912897"/>
    <lineage>
        <taxon>Bacteria</taxon>
        <taxon>Bacillati</taxon>
        <taxon>Bacillota</taxon>
        <taxon>Clostridia</taxon>
        <taxon>Lachnospirales</taxon>
        <taxon>Lachnospiraceae</taxon>
        <taxon>Blautia</taxon>
    </lineage>
</organism>
<evidence type="ECO:0008006" key="4">
    <source>
        <dbReference type="Google" id="ProtNLM"/>
    </source>
</evidence>
<protein>
    <recommendedName>
        <fullName evidence="4">ABC transporter substrate-binding protein</fullName>
    </recommendedName>
</protein>
<dbReference type="OrthoDB" id="41208at2"/>